<feature type="compositionally biased region" description="Basic and acidic residues" evidence="1">
    <location>
        <begin position="1"/>
        <end position="19"/>
    </location>
</feature>
<evidence type="ECO:0000256" key="1">
    <source>
        <dbReference type="SAM" id="MobiDB-lite"/>
    </source>
</evidence>
<proteinExistence type="predicted"/>
<evidence type="ECO:0000313" key="3">
    <source>
        <dbReference type="Proteomes" id="UP001419268"/>
    </source>
</evidence>
<dbReference type="Proteomes" id="UP001419268">
    <property type="component" value="Unassembled WGS sequence"/>
</dbReference>
<feature type="compositionally biased region" description="Basic and acidic residues" evidence="1">
    <location>
        <begin position="67"/>
        <end position="82"/>
    </location>
</feature>
<dbReference type="AlphaFoldDB" id="A0AAP0JEU4"/>
<name>A0AAP0JEU4_9MAGN</name>
<reference evidence="2 3" key="1">
    <citation type="submission" date="2024-01" db="EMBL/GenBank/DDBJ databases">
        <title>Genome assemblies of Stephania.</title>
        <authorList>
            <person name="Yang L."/>
        </authorList>
    </citation>
    <scope>NUCLEOTIDE SEQUENCE [LARGE SCALE GENOMIC DNA]</scope>
    <source>
        <strain evidence="2">JXDWG</strain>
        <tissue evidence="2">Leaf</tissue>
    </source>
</reference>
<sequence length="200" mass="22518">MARSPAGERRSRGGGDRAKQAAGSWQRWARWYGVRWRAAIGNRASAAARRTRLSDAVVSNARRKRQAQREKGRIGDKRDARARAATRRRNAVRRLEGRRHGAAARSVMVGRRWLSSARGAARRAIARRDDAVNGAVARYRSVGCAVSTKSRRRDGAIVELLSIEWVNWQVSHGYCYLRYESVRAGRQGPRPKPEVLHGRP</sequence>
<comment type="caution">
    <text evidence="2">The sequence shown here is derived from an EMBL/GenBank/DDBJ whole genome shotgun (WGS) entry which is preliminary data.</text>
</comment>
<gene>
    <name evidence="2" type="ORF">Scep_012292</name>
</gene>
<protein>
    <submittedName>
        <fullName evidence="2">Uncharacterized protein</fullName>
    </submittedName>
</protein>
<feature type="region of interest" description="Disordered" evidence="1">
    <location>
        <begin position="1"/>
        <end position="21"/>
    </location>
</feature>
<dbReference type="EMBL" id="JBBNAG010000005">
    <property type="protein sequence ID" value="KAK9132764.1"/>
    <property type="molecule type" value="Genomic_DNA"/>
</dbReference>
<keyword evidence="3" id="KW-1185">Reference proteome</keyword>
<evidence type="ECO:0000313" key="2">
    <source>
        <dbReference type="EMBL" id="KAK9132764.1"/>
    </source>
</evidence>
<accession>A0AAP0JEU4</accession>
<feature type="region of interest" description="Disordered" evidence="1">
    <location>
        <begin position="49"/>
        <end position="89"/>
    </location>
</feature>
<organism evidence="2 3">
    <name type="scientific">Stephania cephalantha</name>
    <dbReference type="NCBI Taxonomy" id="152367"/>
    <lineage>
        <taxon>Eukaryota</taxon>
        <taxon>Viridiplantae</taxon>
        <taxon>Streptophyta</taxon>
        <taxon>Embryophyta</taxon>
        <taxon>Tracheophyta</taxon>
        <taxon>Spermatophyta</taxon>
        <taxon>Magnoliopsida</taxon>
        <taxon>Ranunculales</taxon>
        <taxon>Menispermaceae</taxon>
        <taxon>Menispermoideae</taxon>
        <taxon>Cissampelideae</taxon>
        <taxon>Stephania</taxon>
    </lineage>
</organism>